<evidence type="ECO:0000313" key="2">
    <source>
        <dbReference type="EMBL" id="ALC18535.1"/>
    </source>
</evidence>
<reference evidence="2 4" key="1">
    <citation type="submission" date="2015-08" db="EMBL/GenBank/DDBJ databases">
        <title>Genome sequence of the pristinamycin over-producing bacterium Streptomyces pristinaespiralis HCCB10218.</title>
        <authorList>
            <person name="Tian J."/>
            <person name="Yang J."/>
            <person name="Li L."/>
            <person name="Ruan L."/>
            <person name="Wei W."/>
            <person name="Zheng G."/>
            <person name="Wei Z."/>
            <person name="Yang S."/>
            <person name="Ge M."/>
            <person name="Jiang W."/>
            <person name="Lu Y."/>
        </authorList>
    </citation>
    <scope>NUCLEOTIDE SEQUENCE [LARGE SCALE GENOMIC DNA]</scope>
    <source>
        <strain evidence="2 4">HCCB 10218</strain>
    </source>
</reference>
<dbReference type="KEGG" id="spri:SPRI_7124"/>
<evidence type="ECO:0000259" key="1">
    <source>
        <dbReference type="PROSITE" id="PS50075"/>
    </source>
</evidence>
<feature type="domain" description="Carrier" evidence="1">
    <location>
        <begin position="2"/>
        <end position="80"/>
    </location>
</feature>
<name>A0A0M4DA64_STRPR</name>
<dbReference type="EMBL" id="CP011340">
    <property type="protein sequence ID" value="ALC25430.1"/>
    <property type="molecule type" value="Genomic_DNA"/>
</dbReference>
<dbReference type="RefSeq" id="WP_037775600.1">
    <property type="nucleotide sequence ID" value="NZ_CP011340.1"/>
</dbReference>
<dbReference type="STRING" id="38300.SPRI_0229"/>
<evidence type="ECO:0000313" key="3">
    <source>
        <dbReference type="EMBL" id="ALC25430.1"/>
    </source>
</evidence>
<accession>A0A0M4DA64</accession>
<dbReference type="Proteomes" id="UP000060513">
    <property type="component" value="Chromosome"/>
</dbReference>
<dbReference type="SUPFAM" id="SSF47336">
    <property type="entry name" value="ACP-like"/>
    <property type="match status" value="1"/>
</dbReference>
<sequence length="87" mass="9628">MPHAQAIKEFIVEEFLPDMPARDLADHDDLLEGGVIDSLGLLKVIAWLEDRYDINTDEVDLDPESFKSVAAIEAFIADASRTRAEAA</sequence>
<dbReference type="OrthoDB" id="2625323at2"/>
<organism evidence="2">
    <name type="scientific">Streptomyces pristinaespiralis</name>
    <dbReference type="NCBI Taxonomy" id="38300"/>
    <lineage>
        <taxon>Bacteria</taxon>
        <taxon>Bacillati</taxon>
        <taxon>Actinomycetota</taxon>
        <taxon>Actinomycetes</taxon>
        <taxon>Kitasatosporales</taxon>
        <taxon>Streptomycetaceae</taxon>
        <taxon>Streptomyces</taxon>
    </lineage>
</organism>
<dbReference type="PROSITE" id="PS50075">
    <property type="entry name" value="CARRIER"/>
    <property type="match status" value="1"/>
</dbReference>
<dbReference type="KEGG" id="spri:SPRI_0229"/>
<protein>
    <submittedName>
        <fullName evidence="2">Acyl carrier protein</fullName>
    </submittedName>
</protein>
<gene>
    <name evidence="2" type="ORF">SPRI_0229</name>
    <name evidence="3" type="ORF">SPRI_7124</name>
</gene>
<dbReference type="GeneID" id="97231850"/>
<dbReference type="AlphaFoldDB" id="A0A0M4DA64"/>
<dbReference type="PATRIC" id="fig|38300.4.peg.242"/>
<dbReference type="InterPro" id="IPR009081">
    <property type="entry name" value="PP-bd_ACP"/>
</dbReference>
<proteinExistence type="predicted"/>
<dbReference type="Gene3D" id="1.10.1200.10">
    <property type="entry name" value="ACP-like"/>
    <property type="match status" value="1"/>
</dbReference>
<dbReference type="Pfam" id="PF00550">
    <property type="entry name" value="PP-binding"/>
    <property type="match status" value="1"/>
</dbReference>
<dbReference type="InterPro" id="IPR036736">
    <property type="entry name" value="ACP-like_sf"/>
</dbReference>
<evidence type="ECO:0000313" key="4">
    <source>
        <dbReference type="Proteomes" id="UP000060513"/>
    </source>
</evidence>
<dbReference type="EMBL" id="CP011340">
    <property type="protein sequence ID" value="ALC18535.1"/>
    <property type="molecule type" value="Genomic_DNA"/>
</dbReference>